<reference evidence="2" key="1">
    <citation type="submission" date="2015-09" db="EMBL/GenBank/DDBJ databases">
        <authorList>
            <consortium name="Pathogen Informatics"/>
        </authorList>
    </citation>
    <scope>NUCLEOTIDE SEQUENCE</scope>
    <source>
        <strain evidence="2">2789STDY5834896</strain>
    </source>
</reference>
<sequence>MPLPIPTAVKGSPFVHSDLTTAHQQQVPPGGSAVVGLGQLALLNSLRYTFSLAPLQSDSKAICGRSTGRASGPSPQLSPRTGHYSGSCVAARRRYRVGHAPIRWPVWAAIMPPAAGATSPTAGRYRLSAAVAGAENAGRRPPPGSVHSRAGLFVGTRSRRPAPAAGPPQTPLSTGAYRRR</sequence>
<protein>
    <submittedName>
        <fullName evidence="2">Uncharacterized protein</fullName>
    </submittedName>
</protein>
<evidence type="ECO:0000256" key="1">
    <source>
        <dbReference type="SAM" id="MobiDB-lite"/>
    </source>
</evidence>
<dbReference type="AlphaFoldDB" id="A0A1C6GD92"/>
<proteinExistence type="predicted"/>
<feature type="region of interest" description="Disordered" evidence="1">
    <location>
        <begin position="64"/>
        <end position="84"/>
    </location>
</feature>
<feature type="region of interest" description="Disordered" evidence="1">
    <location>
        <begin position="135"/>
        <end position="180"/>
    </location>
</feature>
<evidence type="ECO:0000313" key="2">
    <source>
        <dbReference type="EMBL" id="SCJ43261.1"/>
    </source>
</evidence>
<gene>
    <name evidence="2" type="ORF">SAMEA3545359_00334</name>
</gene>
<name>A0A1C6GD92_9FIRM</name>
<dbReference type="EMBL" id="FMHG01000001">
    <property type="protein sequence ID" value="SCJ43261.1"/>
    <property type="molecule type" value="Genomic_DNA"/>
</dbReference>
<accession>A0A1C6GD92</accession>
<organism evidence="2">
    <name type="scientific">uncultured Anaerotruncus sp</name>
    <dbReference type="NCBI Taxonomy" id="905011"/>
    <lineage>
        <taxon>Bacteria</taxon>
        <taxon>Bacillati</taxon>
        <taxon>Bacillota</taxon>
        <taxon>Clostridia</taxon>
        <taxon>Eubacteriales</taxon>
        <taxon>Oscillospiraceae</taxon>
        <taxon>Anaerotruncus</taxon>
        <taxon>environmental samples</taxon>
    </lineage>
</organism>